<name>A0A9W9D6Z9_9PLEO</name>
<evidence type="ECO:0000313" key="2">
    <source>
        <dbReference type="EMBL" id="KAJ4404409.1"/>
    </source>
</evidence>
<dbReference type="Proteomes" id="UP001140510">
    <property type="component" value="Unassembled WGS sequence"/>
</dbReference>
<gene>
    <name evidence="2" type="ORF">N0V91_005930</name>
</gene>
<evidence type="ECO:0000256" key="1">
    <source>
        <dbReference type="SAM" id="MobiDB-lite"/>
    </source>
</evidence>
<reference evidence="2" key="1">
    <citation type="submission" date="2022-10" db="EMBL/GenBank/DDBJ databases">
        <title>Tapping the CABI collections for fungal endophytes: first genome assemblies for Collariella, Neodidymelliopsis, Ascochyta clinopodiicola, Didymella pomorum, Didymosphaeria variabile, Neocosmospora piperis and Neocucurbitaria cava.</title>
        <authorList>
            <person name="Hill R."/>
        </authorList>
    </citation>
    <scope>NUCLEOTIDE SEQUENCE</scope>
    <source>
        <strain evidence="2">IMI 355091</strain>
    </source>
</reference>
<dbReference type="OrthoDB" id="10461291at2759"/>
<accession>A0A9W9D6Z9</accession>
<organism evidence="2 3">
    <name type="scientific">Didymella pomorum</name>
    <dbReference type="NCBI Taxonomy" id="749634"/>
    <lineage>
        <taxon>Eukaryota</taxon>
        <taxon>Fungi</taxon>
        <taxon>Dikarya</taxon>
        <taxon>Ascomycota</taxon>
        <taxon>Pezizomycotina</taxon>
        <taxon>Dothideomycetes</taxon>
        <taxon>Pleosporomycetidae</taxon>
        <taxon>Pleosporales</taxon>
        <taxon>Pleosporineae</taxon>
        <taxon>Didymellaceae</taxon>
        <taxon>Didymella</taxon>
    </lineage>
</organism>
<dbReference type="AlphaFoldDB" id="A0A9W9D6Z9"/>
<feature type="region of interest" description="Disordered" evidence="1">
    <location>
        <begin position="150"/>
        <end position="171"/>
    </location>
</feature>
<evidence type="ECO:0000313" key="3">
    <source>
        <dbReference type="Proteomes" id="UP001140510"/>
    </source>
</evidence>
<keyword evidence="3" id="KW-1185">Reference proteome</keyword>
<feature type="region of interest" description="Disordered" evidence="1">
    <location>
        <begin position="30"/>
        <end position="49"/>
    </location>
</feature>
<feature type="compositionally biased region" description="Basic and acidic residues" evidence="1">
    <location>
        <begin position="30"/>
        <end position="39"/>
    </location>
</feature>
<sequence>MGGTNRDQHKHLKEAYEIVRPFTKRLRAELKESKPESKGGESAPDGAKLQSAASIAAKFKEAWADTEQSLLQLDSREITRFVGQAQIRRILRNMGPDASAVLTELQKEQAGRPDEASITPGVQEIFNSLSEKLTQSEAQRANLPHVNAKANNSKANPAIGADGLMPELPGRIPPGRTAFYIRKAQQQREDLRQMANKVRMNRAQARQHRK</sequence>
<protein>
    <submittedName>
        <fullName evidence="2">Uncharacterized protein</fullName>
    </submittedName>
</protein>
<proteinExistence type="predicted"/>
<dbReference type="EMBL" id="JAPEVA010000043">
    <property type="protein sequence ID" value="KAJ4404409.1"/>
    <property type="molecule type" value="Genomic_DNA"/>
</dbReference>
<comment type="caution">
    <text evidence="2">The sequence shown here is derived from an EMBL/GenBank/DDBJ whole genome shotgun (WGS) entry which is preliminary data.</text>
</comment>